<keyword evidence="3 6" id="KW-1133">Transmembrane helix</keyword>
<dbReference type="GO" id="GO:0009403">
    <property type="term" value="P:toxin biosynthetic process"/>
    <property type="evidence" value="ECO:0007669"/>
    <property type="project" value="InterPro"/>
</dbReference>
<gene>
    <name evidence="7" type="ORF">CH339_04420</name>
</gene>
<evidence type="ECO:0000256" key="4">
    <source>
        <dbReference type="ARBA" id="ARBA00023136"/>
    </source>
</evidence>
<evidence type="ECO:0000256" key="2">
    <source>
        <dbReference type="ARBA" id="ARBA00022692"/>
    </source>
</evidence>
<dbReference type="InterPro" id="IPR003825">
    <property type="entry name" value="Colicin-V_CvpA"/>
</dbReference>
<accession>A0A327K0P0</accession>
<dbReference type="InterPro" id="IPR052719">
    <property type="entry name" value="CvpA-like"/>
</dbReference>
<keyword evidence="4 6" id="KW-0472">Membrane</keyword>
<feature type="transmembrane region" description="Helical" evidence="6">
    <location>
        <begin position="103"/>
        <end position="127"/>
    </location>
</feature>
<protein>
    <submittedName>
        <fullName evidence="7">Colicin V synthesis protein</fullName>
    </submittedName>
</protein>
<keyword evidence="2 6" id="KW-0812">Transmembrane</keyword>
<sequence>MPITIFDGLLIFVMLISALLAMIRGFVREVLSIASWAIAFVVAILFYKQLVPFAKQYISHDMVAQVAAGAAIFLVTLIVVSYITMRVSDYVLDSRIGALDRTLGFVFGAVRGLLLVVVAMLFFNWAVPPETQPRWVASAKSMPLLNSIGQKLIAALPEDPERKLLDRLRNRGRTTSTTPAADGAEADQDANYRNNERQGLDQLIQSTDGTAQ</sequence>
<evidence type="ECO:0000256" key="6">
    <source>
        <dbReference type="SAM" id="Phobius"/>
    </source>
</evidence>
<name>A0A327K0P0_9HYPH</name>
<evidence type="ECO:0000256" key="1">
    <source>
        <dbReference type="ARBA" id="ARBA00004141"/>
    </source>
</evidence>
<organism evidence="7 8">
    <name type="scientific">Rhodobium orientis</name>
    <dbReference type="NCBI Taxonomy" id="34017"/>
    <lineage>
        <taxon>Bacteria</taxon>
        <taxon>Pseudomonadati</taxon>
        <taxon>Pseudomonadota</taxon>
        <taxon>Alphaproteobacteria</taxon>
        <taxon>Hyphomicrobiales</taxon>
        <taxon>Rhodobiaceae</taxon>
        <taxon>Rhodobium</taxon>
    </lineage>
</organism>
<dbReference type="PANTHER" id="PTHR36926">
    <property type="entry name" value="COLICIN V PRODUCTION PROTEIN"/>
    <property type="match status" value="1"/>
</dbReference>
<dbReference type="Proteomes" id="UP000249299">
    <property type="component" value="Unassembled WGS sequence"/>
</dbReference>
<feature type="region of interest" description="Disordered" evidence="5">
    <location>
        <begin position="167"/>
        <end position="212"/>
    </location>
</feature>
<dbReference type="OrthoDB" id="9806894at2"/>
<evidence type="ECO:0000256" key="5">
    <source>
        <dbReference type="SAM" id="MobiDB-lite"/>
    </source>
</evidence>
<dbReference type="GO" id="GO:0016020">
    <property type="term" value="C:membrane"/>
    <property type="evidence" value="ECO:0007669"/>
    <property type="project" value="UniProtKB-SubCell"/>
</dbReference>
<feature type="transmembrane region" description="Helical" evidence="6">
    <location>
        <begin position="63"/>
        <end position="83"/>
    </location>
</feature>
<comment type="subcellular location">
    <subcellularLocation>
        <location evidence="1">Membrane</location>
        <topology evidence="1">Multi-pass membrane protein</topology>
    </subcellularLocation>
</comment>
<evidence type="ECO:0000313" key="7">
    <source>
        <dbReference type="EMBL" id="RAI28938.1"/>
    </source>
</evidence>
<evidence type="ECO:0000313" key="8">
    <source>
        <dbReference type="Proteomes" id="UP000249299"/>
    </source>
</evidence>
<dbReference type="AlphaFoldDB" id="A0A327K0P0"/>
<dbReference type="PANTHER" id="PTHR36926:SF1">
    <property type="entry name" value="COLICIN V PRODUCTION PROTEIN"/>
    <property type="match status" value="1"/>
</dbReference>
<reference evidence="7 8" key="1">
    <citation type="submission" date="2017-07" db="EMBL/GenBank/DDBJ databases">
        <title>Draft Genome Sequences of Select Purple Nonsulfur Bacteria.</title>
        <authorList>
            <person name="Lasarre B."/>
            <person name="Mckinlay J.B."/>
        </authorList>
    </citation>
    <scope>NUCLEOTIDE SEQUENCE [LARGE SCALE GENOMIC DNA]</scope>
    <source>
        <strain evidence="7 8">DSM 11290</strain>
    </source>
</reference>
<proteinExistence type="predicted"/>
<keyword evidence="8" id="KW-1185">Reference proteome</keyword>
<dbReference type="Pfam" id="PF02674">
    <property type="entry name" value="Colicin_V"/>
    <property type="match status" value="1"/>
</dbReference>
<comment type="caution">
    <text evidence="7">The sequence shown here is derived from an EMBL/GenBank/DDBJ whole genome shotgun (WGS) entry which is preliminary data.</text>
</comment>
<evidence type="ECO:0000256" key="3">
    <source>
        <dbReference type="ARBA" id="ARBA00022989"/>
    </source>
</evidence>
<dbReference type="EMBL" id="NPEV01000006">
    <property type="protein sequence ID" value="RAI28938.1"/>
    <property type="molecule type" value="Genomic_DNA"/>
</dbReference>
<feature type="transmembrane region" description="Helical" evidence="6">
    <location>
        <begin position="33"/>
        <end position="51"/>
    </location>
</feature>
<feature type="transmembrane region" description="Helical" evidence="6">
    <location>
        <begin position="9"/>
        <end position="27"/>
    </location>
</feature>
<feature type="compositionally biased region" description="Polar residues" evidence="5">
    <location>
        <begin position="203"/>
        <end position="212"/>
    </location>
</feature>
<dbReference type="RefSeq" id="WP_111433078.1">
    <property type="nucleotide sequence ID" value="NZ_JACIGG010000004.1"/>
</dbReference>